<dbReference type="InParanoid" id="A0A1Z5JLQ2"/>
<evidence type="ECO:0000256" key="5">
    <source>
        <dbReference type="SAM" id="MobiDB-lite"/>
    </source>
</evidence>
<keyword evidence="1 3" id="KW-0547">Nucleotide-binding</keyword>
<keyword evidence="8" id="KW-1185">Reference proteome</keyword>
<dbReference type="PANTHER" id="PTHR47972:SF28">
    <property type="entry name" value="KINESIN-LIKE PROTEIN KLP-3"/>
    <property type="match status" value="1"/>
</dbReference>
<feature type="coiled-coil region" evidence="4">
    <location>
        <begin position="27"/>
        <end position="269"/>
    </location>
</feature>
<dbReference type="GO" id="GO:0008017">
    <property type="term" value="F:microtubule binding"/>
    <property type="evidence" value="ECO:0007669"/>
    <property type="project" value="InterPro"/>
</dbReference>
<dbReference type="InterPro" id="IPR027417">
    <property type="entry name" value="P-loop_NTPase"/>
</dbReference>
<feature type="compositionally biased region" description="Basic and acidic residues" evidence="5">
    <location>
        <begin position="1304"/>
        <end position="1324"/>
    </location>
</feature>
<dbReference type="Gene3D" id="3.40.850.10">
    <property type="entry name" value="Kinesin motor domain"/>
    <property type="match status" value="1"/>
</dbReference>
<feature type="region of interest" description="Disordered" evidence="5">
    <location>
        <begin position="1296"/>
        <end position="1331"/>
    </location>
</feature>
<evidence type="ECO:0000256" key="3">
    <source>
        <dbReference type="PROSITE-ProRule" id="PRU00283"/>
    </source>
</evidence>
<dbReference type="FunFam" id="3.40.850.10:FF:000113">
    <property type="entry name" value="Kinesin-like protein"/>
    <property type="match status" value="1"/>
</dbReference>
<evidence type="ECO:0000313" key="8">
    <source>
        <dbReference type="Proteomes" id="UP000198406"/>
    </source>
</evidence>
<dbReference type="Pfam" id="PF00225">
    <property type="entry name" value="Kinesin"/>
    <property type="match status" value="1"/>
</dbReference>
<accession>A0A1Z5JLQ2</accession>
<dbReference type="PROSITE" id="PS00411">
    <property type="entry name" value="KINESIN_MOTOR_1"/>
    <property type="match status" value="1"/>
</dbReference>
<keyword evidence="3" id="KW-0505">Motor protein</keyword>
<feature type="region of interest" description="Disordered" evidence="5">
    <location>
        <begin position="1218"/>
        <end position="1249"/>
    </location>
</feature>
<dbReference type="InterPro" id="IPR036961">
    <property type="entry name" value="Kinesin_motor_dom_sf"/>
</dbReference>
<evidence type="ECO:0000256" key="4">
    <source>
        <dbReference type="SAM" id="Coils"/>
    </source>
</evidence>
<dbReference type="InterPro" id="IPR027640">
    <property type="entry name" value="Kinesin-like_fam"/>
</dbReference>
<keyword evidence="2 3" id="KW-0067">ATP-binding</keyword>
<dbReference type="InterPro" id="IPR019821">
    <property type="entry name" value="Kinesin_motor_CS"/>
</dbReference>
<dbReference type="Proteomes" id="UP000198406">
    <property type="component" value="Unassembled WGS sequence"/>
</dbReference>
<dbReference type="EMBL" id="BDSP01000084">
    <property type="protein sequence ID" value="GAX14914.1"/>
    <property type="molecule type" value="Genomic_DNA"/>
</dbReference>
<feature type="compositionally biased region" description="Polar residues" evidence="5">
    <location>
        <begin position="1224"/>
        <end position="1249"/>
    </location>
</feature>
<evidence type="ECO:0000256" key="2">
    <source>
        <dbReference type="ARBA" id="ARBA00022840"/>
    </source>
</evidence>
<proteinExistence type="inferred from homology"/>
<dbReference type="GO" id="GO:0007018">
    <property type="term" value="P:microtubule-based movement"/>
    <property type="evidence" value="ECO:0007669"/>
    <property type="project" value="InterPro"/>
</dbReference>
<feature type="region of interest" description="Disordered" evidence="5">
    <location>
        <begin position="508"/>
        <end position="574"/>
    </location>
</feature>
<comment type="similarity">
    <text evidence="3">Belongs to the TRAFAC class myosin-kinesin ATPase superfamily. Kinesin family.</text>
</comment>
<evidence type="ECO:0000256" key="1">
    <source>
        <dbReference type="ARBA" id="ARBA00022741"/>
    </source>
</evidence>
<dbReference type="PANTHER" id="PTHR47972">
    <property type="entry name" value="KINESIN-LIKE PROTEIN KLP-3"/>
    <property type="match status" value="1"/>
</dbReference>
<feature type="binding site" evidence="3">
    <location>
        <begin position="782"/>
        <end position="789"/>
    </location>
    <ligand>
        <name>ATP</name>
        <dbReference type="ChEBI" id="CHEBI:30616"/>
    </ligand>
</feature>
<protein>
    <submittedName>
        <fullName evidence="7">Kinesin family member C2/C3</fullName>
    </submittedName>
</protein>
<name>A0A1Z5JLQ2_FISSO</name>
<feature type="domain" description="Kinesin motor" evidence="6">
    <location>
        <begin position="700"/>
        <end position="1057"/>
    </location>
</feature>
<evidence type="ECO:0000259" key="6">
    <source>
        <dbReference type="PROSITE" id="PS50067"/>
    </source>
</evidence>
<feature type="coiled-coil region" evidence="4">
    <location>
        <begin position="1068"/>
        <end position="1203"/>
    </location>
</feature>
<dbReference type="GO" id="GO:0003777">
    <property type="term" value="F:microtubule motor activity"/>
    <property type="evidence" value="ECO:0007669"/>
    <property type="project" value="InterPro"/>
</dbReference>
<reference evidence="7 8" key="1">
    <citation type="journal article" date="2015" name="Plant Cell">
        <title>Oil accumulation by the oleaginous diatom Fistulifera solaris as revealed by the genome and transcriptome.</title>
        <authorList>
            <person name="Tanaka T."/>
            <person name="Maeda Y."/>
            <person name="Veluchamy A."/>
            <person name="Tanaka M."/>
            <person name="Abida H."/>
            <person name="Marechal E."/>
            <person name="Bowler C."/>
            <person name="Muto M."/>
            <person name="Sunaga Y."/>
            <person name="Tanaka M."/>
            <person name="Yoshino T."/>
            <person name="Taniguchi T."/>
            <person name="Fukuda Y."/>
            <person name="Nemoto M."/>
            <person name="Matsumoto M."/>
            <person name="Wong P.S."/>
            <person name="Aburatani S."/>
            <person name="Fujibuchi W."/>
        </authorList>
    </citation>
    <scope>NUCLEOTIDE SEQUENCE [LARGE SCALE GENOMIC DNA]</scope>
    <source>
        <strain evidence="7 8">JPCC DA0580</strain>
    </source>
</reference>
<dbReference type="InterPro" id="IPR001752">
    <property type="entry name" value="Kinesin_motor_dom"/>
</dbReference>
<organism evidence="7 8">
    <name type="scientific">Fistulifera solaris</name>
    <name type="common">Oleaginous diatom</name>
    <dbReference type="NCBI Taxonomy" id="1519565"/>
    <lineage>
        <taxon>Eukaryota</taxon>
        <taxon>Sar</taxon>
        <taxon>Stramenopiles</taxon>
        <taxon>Ochrophyta</taxon>
        <taxon>Bacillariophyta</taxon>
        <taxon>Bacillariophyceae</taxon>
        <taxon>Bacillariophycidae</taxon>
        <taxon>Naviculales</taxon>
        <taxon>Naviculaceae</taxon>
        <taxon>Fistulifera</taxon>
    </lineage>
</organism>
<comment type="caution">
    <text evidence="7">The sequence shown here is derived from an EMBL/GenBank/DDBJ whole genome shotgun (WGS) entry which is preliminary data.</text>
</comment>
<dbReference type="GO" id="GO:0005524">
    <property type="term" value="F:ATP binding"/>
    <property type="evidence" value="ECO:0007669"/>
    <property type="project" value="UniProtKB-UniRule"/>
</dbReference>
<dbReference type="SMART" id="SM00129">
    <property type="entry name" value="KISc"/>
    <property type="match status" value="1"/>
</dbReference>
<keyword evidence="4" id="KW-0175">Coiled coil</keyword>
<sequence length="1331" mass="149739">MPSAFPATVAEREAELIALQSAFDEYIASSRELEEELDAELAKMQEKLAESTAANAALSAQLENISPQLASLEQALTESRSKLREEQKLRRAAENAQDEADQRVRELEQSLQQAREECDDVHEELAFRENELEEMKLELEVEKQQLINELAAARSSAPTEVTEAADENYTKKLEEELELVTEQLIDMEKRLSEAEADVANKQAQLERLQAEGRREEDEDLIRTLQTENADRLETEERLRNEISVLKEELALSKEEVALQQEELHAAEEDYKATTMALEEERMKHKEEVTRLGMRIKEAEMATTSTLGEAAMVATTVQSANEENAQLKDELISLEAALANAKKDYETVMEELEAVNARFDEAREEARREGEEMARENLRNEQKSDSSHELQEARAQLDKLIQENKLLQEKVDAAEVALAAASDREGGDAAGGGSEVVKQLQAQLARSKEELVRKNKEISELSEMTEQRLSKAEENVVQLESQLRATKASLAEAEARIIVLKREKERAENVIPPQSPRRAKEVIEGGPSPPTLNAMRSRSRSPSAPVREELEDMEDAPTPSKGRHRARSSSPSSVMRLEFQLAEQKTKYAELEKAHNELLDQKRMSEVRLKRMEEDLRFLRKQVFEKDGATVTQMTRLSSLASSQKDTGLGDDNEMGRVNEIIESRDVKAMAAELINLEKKCNSQRLYNAELLSKMLHLQGNIQVYCRVRPMSLAEIEKGYKSAVEALSENEVGCFDSRTNKWKSFAFDRVWGPDQSQQSVFQDVEPLALSVVDGFNACIFAYGQTGSGKTFTMEGVRENGQFGISYRTIQKIFHLLNLRAQQQRAAEMFVGQEAEDDPAKEVSFQFTIEVGMLEIYNDEIYDLLGTAGASMAEKKEGAMKAGGKSSLDIRRTPEGRIEVPNLTKEKVNSIEEVMDLLKRGNSNRATAATDMNTHSSRSHMVLMVDVKSGLDDAQSNNGTLYLVDLAGSERVRKSNVEGDQLKEAGFINKSLSALGNVMEALDRKASHVPYRDSKLTYMLQDSLGGNSRTMMVVAINPVDNSFDESIHALQFATRVRRIQIGSAQRNVTSKNLEETVKSLTEEMRALTRAKERSESQLLSLKRDNTRVQEKLQNLNKSKQQSRSDSKTLEVLRKNNDDMAQRWQKEKAAREEMAEELENARKEMRALKQKLSKAEMKVDNFEKTLEVKEHELEVASKQLREQRSSTSAATARARRDMVLRKPPGTVSKTSVASALSSKPTTPSHMSAASSGATDVRAKVLTLLQKHDPVKADRIDIIMEKFAGKEDLLLEKMTQRYEGSAASSVLDRNKLSVQRHQERMQRIREKQNANNSGS</sequence>
<dbReference type="GO" id="GO:0015630">
    <property type="term" value="C:microtubule cytoskeleton"/>
    <property type="evidence" value="ECO:0007669"/>
    <property type="project" value="TreeGrafter"/>
</dbReference>
<dbReference type="PRINTS" id="PR00380">
    <property type="entry name" value="KINESINHEAVY"/>
</dbReference>
<evidence type="ECO:0000313" key="7">
    <source>
        <dbReference type="EMBL" id="GAX14914.1"/>
    </source>
</evidence>
<dbReference type="PROSITE" id="PS50067">
    <property type="entry name" value="KINESIN_MOTOR_2"/>
    <property type="match status" value="1"/>
</dbReference>
<dbReference type="OrthoDB" id="3176171at2759"/>
<dbReference type="SUPFAM" id="SSF52540">
    <property type="entry name" value="P-loop containing nucleoside triphosphate hydrolases"/>
    <property type="match status" value="1"/>
</dbReference>
<gene>
    <name evidence="7" type="ORF">FisN_29Lh138</name>
</gene>
<feature type="region of interest" description="Disordered" evidence="5">
    <location>
        <begin position="363"/>
        <end position="390"/>
    </location>
</feature>